<dbReference type="EMBL" id="JAUEPS010000043">
    <property type="protein sequence ID" value="KAK0447815.1"/>
    <property type="molecule type" value="Genomic_DNA"/>
</dbReference>
<feature type="region of interest" description="Disordered" evidence="1">
    <location>
        <begin position="137"/>
        <end position="167"/>
    </location>
</feature>
<gene>
    <name evidence="2" type="ORF">EV420DRAFT_861427</name>
</gene>
<dbReference type="RefSeq" id="XP_060326230.1">
    <property type="nucleotide sequence ID" value="XM_060483762.1"/>
</dbReference>
<name>A0AA39MVY2_ARMTA</name>
<comment type="caution">
    <text evidence="2">The sequence shown here is derived from an EMBL/GenBank/DDBJ whole genome shotgun (WGS) entry which is preliminary data.</text>
</comment>
<protein>
    <submittedName>
        <fullName evidence="2">Uncharacterized protein</fullName>
    </submittedName>
</protein>
<organism evidence="2 3">
    <name type="scientific">Armillaria tabescens</name>
    <name type="common">Ringless honey mushroom</name>
    <name type="synonym">Agaricus tabescens</name>
    <dbReference type="NCBI Taxonomy" id="1929756"/>
    <lineage>
        <taxon>Eukaryota</taxon>
        <taxon>Fungi</taxon>
        <taxon>Dikarya</taxon>
        <taxon>Basidiomycota</taxon>
        <taxon>Agaricomycotina</taxon>
        <taxon>Agaricomycetes</taxon>
        <taxon>Agaricomycetidae</taxon>
        <taxon>Agaricales</taxon>
        <taxon>Marasmiineae</taxon>
        <taxon>Physalacriaceae</taxon>
        <taxon>Desarmillaria</taxon>
    </lineage>
</organism>
<dbReference type="Proteomes" id="UP001175211">
    <property type="component" value="Unassembled WGS sequence"/>
</dbReference>
<accession>A0AA39MVY2</accession>
<sequence length="222" mass="25942">MDSRIHAAGLIDQTSAFLYVPNSCMTMDDVLYPEEHPPPPLPESLQHTTEHIYLQFQMLVEGAYVRLADYMVVGRLWNNKFIRMPDDCSSFPPFFICHFYYGCIALHLWLDKDSLSTLNRYNLQRYYPPNINVKREEFSEDDERNPSDSCIPSKQRRLEPVAPSPDQESIDASAFLVSWLWRANGVSMEKDEAEDPQTIIRKEFTSDKREFVEKWRHGSPTK</sequence>
<keyword evidence="3" id="KW-1185">Reference proteome</keyword>
<reference evidence="2" key="1">
    <citation type="submission" date="2023-06" db="EMBL/GenBank/DDBJ databases">
        <authorList>
            <consortium name="Lawrence Berkeley National Laboratory"/>
            <person name="Ahrendt S."/>
            <person name="Sahu N."/>
            <person name="Indic B."/>
            <person name="Wong-Bajracharya J."/>
            <person name="Merenyi Z."/>
            <person name="Ke H.-M."/>
            <person name="Monk M."/>
            <person name="Kocsube S."/>
            <person name="Drula E."/>
            <person name="Lipzen A."/>
            <person name="Balint B."/>
            <person name="Henrissat B."/>
            <person name="Andreopoulos B."/>
            <person name="Martin F.M."/>
            <person name="Harder C.B."/>
            <person name="Rigling D."/>
            <person name="Ford K.L."/>
            <person name="Foster G.D."/>
            <person name="Pangilinan J."/>
            <person name="Papanicolaou A."/>
            <person name="Barry K."/>
            <person name="LaButti K."/>
            <person name="Viragh M."/>
            <person name="Koriabine M."/>
            <person name="Yan M."/>
            <person name="Riley R."/>
            <person name="Champramary S."/>
            <person name="Plett K.L."/>
            <person name="Tsai I.J."/>
            <person name="Slot J."/>
            <person name="Sipos G."/>
            <person name="Plett J."/>
            <person name="Nagy L.G."/>
            <person name="Grigoriev I.V."/>
        </authorList>
    </citation>
    <scope>NUCLEOTIDE SEQUENCE</scope>
    <source>
        <strain evidence="2">CCBAS 213</strain>
    </source>
</reference>
<evidence type="ECO:0000313" key="2">
    <source>
        <dbReference type="EMBL" id="KAK0447815.1"/>
    </source>
</evidence>
<evidence type="ECO:0000313" key="3">
    <source>
        <dbReference type="Proteomes" id="UP001175211"/>
    </source>
</evidence>
<proteinExistence type="predicted"/>
<dbReference type="GeneID" id="85367310"/>
<dbReference type="AlphaFoldDB" id="A0AA39MVY2"/>
<evidence type="ECO:0000256" key="1">
    <source>
        <dbReference type="SAM" id="MobiDB-lite"/>
    </source>
</evidence>